<proteinExistence type="predicted"/>
<feature type="transmembrane region" description="Helical" evidence="1">
    <location>
        <begin position="119"/>
        <end position="139"/>
    </location>
</feature>
<dbReference type="Pfam" id="PF13398">
    <property type="entry name" value="Peptidase_M50B"/>
    <property type="match status" value="1"/>
</dbReference>
<feature type="transmembrane region" description="Helical" evidence="1">
    <location>
        <begin position="48"/>
        <end position="68"/>
    </location>
</feature>
<reference evidence="2" key="1">
    <citation type="submission" date="2021-01" db="EMBL/GenBank/DDBJ databases">
        <authorList>
            <person name="Corre E."/>
            <person name="Pelletier E."/>
            <person name="Niang G."/>
            <person name="Scheremetjew M."/>
            <person name="Finn R."/>
            <person name="Kale V."/>
            <person name="Holt S."/>
            <person name="Cochrane G."/>
            <person name="Meng A."/>
            <person name="Brown T."/>
            <person name="Cohen L."/>
        </authorList>
    </citation>
    <scope>NUCLEOTIDE SEQUENCE</scope>
    <source>
        <strain evidence="2">GSO104</strain>
    </source>
</reference>
<feature type="transmembrane region" description="Helical" evidence="1">
    <location>
        <begin position="196"/>
        <end position="216"/>
    </location>
</feature>
<feature type="transmembrane region" description="Helical" evidence="1">
    <location>
        <begin position="243"/>
        <end position="266"/>
    </location>
</feature>
<protein>
    <submittedName>
        <fullName evidence="2">Uncharacterized protein</fullName>
    </submittedName>
</protein>
<dbReference type="PANTHER" id="PTHR33979">
    <property type="entry name" value="OS02G0221600 PROTEIN"/>
    <property type="match status" value="1"/>
</dbReference>
<keyword evidence="1" id="KW-0472">Membrane</keyword>
<accession>A0A6V2BML0</accession>
<gene>
    <name evidence="2" type="ORF">DBRI00130_LOCUS5183</name>
</gene>
<dbReference type="EMBL" id="HBNS01006413">
    <property type="protein sequence ID" value="CAE4588530.1"/>
    <property type="molecule type" value="Transcribed_RNA"/>
</dbReference>
<sequence>MADEDYGITTTSKKTPLSLTPPTAELKCCPCTCAVPTCNELLERDTRLLRASLLLILLLNIPYGRYILYPFLIFSTWVHEMCHGIAAIMIGGQVEWLNVYPDGSGLAYTMIPDLVYNRAFVAGAGYQGTAVAGGIMLMFRRTVRGPRIGCGLIGIVMLLSCFLWVRNIFGLGALIPMGVALVLSGVCLPKFWIGELYALVAATCCLNAITSIQVLFGTTESSIGGVVRASDATTMEELFLVPYWIWATIWLCLALVMTIIGIVVVVDGGGDNDDSEGSSEKKNVKASEQQELVEFDSVGFSEFDMPPWILNP</sequence>
<dbReference type="PANTHER" id="PTHR33979:SF2">
    <property type="entry name" value="PEPTIDASE M50B-LIKE-DOMAIN-CONTAINING PROTEIN"/>
    <property type="match status" value="1"/>
</dbReference>
<feature type="transmembrane region" description="Helical" evidence="1">
    <location>
        <begin position="171"/>
        <end position="189"/>
    </location>
</feature>
<name>A0A6V2BML0_9STRA</name>
<dbReference type="AlphaFoldDB" id="A0A6V2BML0"/>
<evidence type="ECO:0000313" key="2">
    <source>
        <dbReference type="EMBL" id="CAE4588530.1"/>
    </source>
</evidence>
<dbReference type="InterPro" id="IPR049500">
    <property type="entry name" value="Peptidase_M50B-like"/>
</dbReference>
<feature type="transmembrane region" description="Helical" evidence="1">
    <location>
        <begin position="148"/>
        <end position="165"/>
    </location>
</feature>
<keyword evidence="1" id="KW-0812">Transmembrane</keyword>
<evidence type="ECO:0000256" key="1">
    <source>
        <dbReference type="SAM" id="Phobius"/>
    </source>
</evidence>
<organism evidence="2">
    <name type="scientific">Ditylum brightwellii</name>
    <dbReference type="NCBI Taxonomy" id="49249"/>
    <lineage>
        <taxon>Eukaryota</taxon>
        <taxon>Sar</taxon>
        <taxon>Stramenopiles</taxon>
        <taxon>Ochrophyta</taxon>
        <taxon>Bacillariophyta</taxon>
        <taxon>Mediophyceae</taxon>
        <taxon>Lithodesmiophycidae</taxon>
        <taxon>Lithodesmiales</taxon>
        <taxon>Lithodesmiaceae</taxon>
        <taxon>Ditylum</taxon>
    </lineage>
</organism>
<keyword evidence="1" id="KW-1133">Transmembrane helix</keyword>